<dbReference type="Pfam" id="PF23071">
    <property type="entry name" value="DUF7044"/>
    <property type="match status" value="1"/>
</dbReference>
<proteinExistence type="predicted"/>
<feature type="domain" description="DUF7043" evidence="4">
    <location>
        <begin position="293"/>
        <end position="404"/>
    </location>
</feature>
<feature type="signal peptide" evidence="2">
    <location>
        <begin position="1"/>
        <end position="21"/>
    </location>
</feature>
<keyword evidence="1" id="KW-1133">Transmembrane helix</keyword>
<keyword evidence="7" id="KW-1185">Reference proteome</keyword>
<dbReference type="Proteomes" id="UP000015104">
    <property type="component" value="Unassembled WGS sequence"/>
</dbReference>
<evidence type="ECO:0000313" key="6">
    <source>
        <dbReference type="EnsemblMetazoa" id="tetur07g00170.1"/>
    </source>
</evidence>
<dbReference type="KEGG" id="tut:107361842"/>
<evidence type="ECO:0000256" key="1">
    <source>
        <dbReference type="SAM" id="Phobius"/>
    </source>
</evidence>
<feature type="domain" description="DUF7042" evidence="3">
    <location>
        <begin position="154"/>
        <end position="284"/>
    </location>
</feature>
<dbReference type="GO" id="GO:0042060">
    <property type="term" value="P:wound healing"/>
    <property type="evidence" value="ECO:0007669"/>
    <property type="project" value="TreeGrafter"/>
</dbReference>
<dbReference type="InterPro" id="IPR055471">
    <property type="entry name" value="DUF7043"/>
</dbReference>
<feature type="transmembrane region" description="Helical" evidence="1">
    <location>
        <begin position="606"/>
        <end position="624"/>
    </location>
</feature>
<dbReference type="eggNOG" id="ENOG502QSGS">
    <property type="taxonomic scope" value="Eukaryota"/>
</dbReference>
<dbReference type="InterPro" id="IPR055472">
    <property type="entry name" value="DUF7044"/>
</dbReference>
<evidence type="ECO:0000259" key="3">
    <source>
        <dbReference type="Pfam" id="PF23069"/>
    </source>
</evidence>
<organism evidence="6 7">
    <name type="scientific">Tetranychus urticae</name>
    <name type="common">Two-spotted spider mite</name>
    <dbReference type="NCBI Taxonomy" id="32264"/>
    <lineage>
        <taxon>Eukaryota</taxon>
        <taxon>Metazoa</taxon>
        <taxon>Ecdysozoa</taxon>
        <taxon>Arthropoda</taxon>
        <taxon>Chelicerata</taxon>
        <taxon>Arachnida</taxon>
        <taxon>Acari</taxon>
        <taxon>Acariformes</taxon>
        <taxon>Trombidiformes</taxon>
        <taxon>Prostigmata</taxon>
        <taxon>Eleutherengona</taxon>
        <taxon>Raphignathae</taxon>
        <taxon>Tetranychoidea</taxon>
        <taxon>Tetranychidae</taxon>
        <taxon>Tetranychus</taxon>
    </lineage>
</organism>
<dbReference type="OrthoDB" id="9982946at2759"/>
<name>T1K861_TETUR</name>
<dbReference type="EnsemblMetazoa" id="tetur07g00170.1">
    <property type="protein sequence ID" value="tetur07g00170.1"/>
    <property type="gene ID" value="tetur07g00170"/>
</dbReference>
<feature type="chain" id="PRO_5007729003" description="Ig-like domain-containing protein" evidence="2">
    <location>
        <begin position="22"/>
        <end position="626"/>
    </location>
</feature>
<keyword evidence="1" id="KW-0472">Membrane</keyword>
<dbReference type="HOGENOM" id="CLU_853458_0_0_1"/>
<evidence type="ECO:0000256" key="2">
    <source>
        <dbReference type="SAM" id="SignalP"/>
    </source>
</evidence>
<feature type="domain" description="DUF7042" evidence="3">
    <location>
        <begin position="415"/>
        <end position="550"/>
    </location>
</feature>
<evidence type="ECO:0000259" key="4">
    <source>
        <dbReference type="Pfam" id="PF23070"/>
    </source>
</evidence>
<evidence type="ECO:0000313" key="7">
    <source>
        <dbReference type="Proteomes" id="UP000015104"/>
    </source>
</evidence>
<gene>
    <name evidence="6" type="primary">107361842</name>
</gene>
<dbReference type="Pfam" id="PF23070">
    <property type="entry name" value="DUF7043"/>
    <property type="match status" value="1"/>
</dbReference>
<accession>T1K861</accession>
<feature type="domain" description="DUF7044" evidence="5">
    <location>
        <begin position="32"/>
        <end position="136"/>
    </location>
</feature>
<protein>
    <recommendedName>
        <fullName evidence="8">Ig-like domain-containing protein</fullName>
    </recommendedName>
</protein>
<reference evidence="6" key="2">
    <citation type="submission" date="2015-06" db="UniProtKB">
        <authorList>
            <consortium name="EnsemblMetazoa"/>
        </authorList>
    </citation>
    <scope>IDENTIFICATION</scope>
</reference>
<evidence type="ECO:0008006" key="8">
    <source>
        <dbReference type="Google" id="ProtNLM"/>
    </source>
</evidence>
<dbReference type="PANTHER" id="PTHR22255">
    <property type="entry name" value="LP06548P"/>
    <property type="match status" value="1"/>
</dbReference>
<sequence length="626" mass="71522">MYQSIALFLFYTLVIFQVSNGQYGYYGSERHTCTIPSQLQGEWYSREKGSDVITKITENEIIKDSKSVSTAYQTYCVSMVQNGNDNYTFHLRATKSQCHFCLRILLRTLNVLEKIEGGCINDVSGNKLSLENVCSATSFDSELITLFSTSPQGKNCKSSLEGVWQFGYRLSHLAAGECFNAESQIKACQKPGNQFSIVNQQFTMIYKSCEENDLKEIQYKCLGDWYVGKNHYFAVLNSRESRRSEAYRCFLNNRDDTNHIAVSTTAECNVLRTPQQGPERLTLHPVKAETVVPSCQLPDGMRGEWINTANLDALVKINSTHMEERWRPDTGTEKEEIYVCHQKKGSRYVMARLGINGCQKDFVCFDFATPQSNVIRYRKGQAMSSDQFGTICAWTNFDDDEEWKYDILLAAKPVAIKCPVAGKFRFTQKGEIPFTTRIRGGVTQSPRSTIICKEKISDLSVCDTDQKIMEIDAEYCISVDHRGTAVDYQSDPDHRMKCIGFWKEDLKSYLITYDEMDAYSRYRCWVYQRSDLNRVLMSMSVGAFCHSKQRVASWNSSEGAQVSLDMIEYEREHDECPMYFNDGSNPYSTEKDSAIILYGRTSKATVFMPISIFITILPLLRITIFS</sequence>
<evidence type="ECO:0000259" key="5">
    <source>
        <dbReference type="Pfam" id="PF23071"/>
    </source>
</evidence>
<keyword evidence="1" id="KW-0812">Transmembrane</keyword>
<dbReference type="InterPro" id="IPR055470">
    <property type="entry name" value="DUF7042"/>
</dbReference>
<dbReference type="PANTHER" id="PTHR22255:SF1">
    <property type="entry name" value="LD32918P"/>
    <property type="match status" value="1"/>
</dbReference>
<keyword evidence="2" id="KW-0732">Signal</keyword>
<dbReference type="Pfam" id="PF23069">
    <property type="entry name" value="DUF7042"/>
    <property type="match status" value="2"/>
</dbReference>
<dbReference type="STRING" id="32264.T1K861"/>
<reference evidence="7" key="1">
    <citation type="submission" date="2011-08" db="EMBL/GenBank/DDBJ databases">
        <authorList>
            <person name="Rombauts S."/>
        </authorList>
    </citation>
    <scope>NUCLEOTIDE SEQUENCE</scope>
    <source>
        <strain evidence="7">London</strain>
    </source>
</reference>
<dbReference type="OMA" id="VFDWDFY"/>
<dbReference type="AlphaFoldDB" id="T1K861"/>
<dbReference type="EMBL" id="CAEY01001871">
    <property type="status" value="NOT_ANNOTATED_CDS"/>
    <property type="molecule type" value="Genomic_DNA"/>
</dbReference>